<name>A0A6A5SRQ1_9PLEO</name>
<accession>A0A6A5SRQ1</accession>
<proteinExistence type="predicted"/>
<reference evidence="2" key="1">
    <citation type="journal article" date="2020" name="Stud. Mycol.">
        <title>101 Dothideomycetes genomes: a test case for predicting lifestyles and emergence of pathogens.</title>
        <authorList>
            <person name="Haridas S."/>
            <person name="Albert R."/>
            <person name="Binder M."/>
            <person name="Bloem J."/>
            <person name="Labutti K."/>
            <person name="Salamov A."/>
            <person name="Andreopoulos B."/>
            <person name="Baker S."/>
            <person name="Barry K."/>
            <person name="Bills G."/>
            <person name="Bluhm B."/>
            <person name="Cannon C."/>
            <person name="Castanera R."/>
            <person name="Culley D."/>
            <person name="Daum C."/>
            <person name="Ezra D."/>
            <person name="Gonzalez J."/>
            <person name="Henrissat B."/>
            <person name="Kuo A."/>
            <person name="Liang C."/>
            <person name="Lipzen A."/>
            <person name="Lutzoni F."/>
            <person name="Magnuson J."/>
            <person name="Mondo S."/>
            <person name="Nolan M."/>
            <person name="Ohm R."/>
            <person name="Pangilinan J."/>
            <person name="Park H.-J."/>
            <person name="Ramirez L."/>
            <person name="Alfaro M."/>
            <person name="Sun H."/>
            <person name="Tritt A."/>
            <person name="Yoshinaga Y."/>
            <person name="Zwiers L.-H."/>
            <person name="Turgeon B."/>
            <person name="Goodwin S."/>
            <person name="Spatafora J."/>
            <person name="Crous P."/>
            <person name="Grigoriev I."/>
        </authorList>
    </citation>
    <scope>NUCLEOTIDE SEQUENCE</scope>
    <source>
        <strain evidence="2">CBS 161.51</strain>
    </source>
</reference>
<dbReference type="Proteomes" id="UP000800038">
    <property type="component" value="Unassembled WGS sequence"/>
</dbReference>
<dbReference type="OrthoDB" id="3957746at2759"/>
<feature type="region of interest" description="Disordered" evidence="1">
    <location>
        <begin position="1"/>
        <end position="24"/>
    </location>
</feature>
<evidence type="ECO:0000313" key="2">
    <source>
        <dbReference type="EMBL" id="KAF1942388.1"/>
    </source>
</evidence>
<sequence>MSTYQAHGVSARHPRAPSPNRGPQFVDCGLDTRTRLNLHQFLELGWHPEAIAARKSCSCHVVDNVAANLRKHGSVCQPVSRLGALARISPADGKALFKHLVRSGWLYQDEIV</sequence>
<gene>
    <name evidence="2" type="ORF">EJ02DRAFT_177275</name>
</gene>
<evidence type="ECO:0000313" key="3">
    <source>
        <dbReference type="Proteomes" id="UP000800038"/>
    </source>
</evidence>
<dbReference type="AlphaFoldDB" id="A0A6A5SRQ1"/>
<dbReference type="EMBL" id="ML976036">
    <property type="protein sequence ID" value="KAF1942388.1"/>
    <property type="molecule type" value="Genomic_DNA"/>
</dbReference>
<keyword evidence="3" id="KW-1185">Reference proteome</keyword>
<organism evidence="2 3">
    <name type="scientific">Clathrospora elynae</name>
    <dbReference type="NCBI Taxonomy" id="706981"/>
    <lineage>
        <taxon>Eukaryota</taxon>
        <taxon>Fungi</taxon>
        <taxon>Dikarya</taxon>
        <taxon>Ascomycota</taxon>
        <taxon>Pezizomycotina</taxon>
        <taxon>Dothideomycetes</taxon>
        <taxon>Pleosporomycetidae</taxon>
        <taxon>Pleosporales</taxon>
        <taxon>Diademaceae</taxon>
        <taxon>Clathrospora</taxon>
    </lineage>
</organism>
<evidence type="ECO:0000256" key="1">
    <source>
        <dbReference type="SAM" id="MobiDB-lite"/>
    </source>
</evidence>
<protein>
    <submittedName>
        <fullName evidence="2">Uncharacterized protein</fullName>
    </submittedName>
</protein>